<keyword evidence="1" id="KW-0812">Transmembrane</keyword>
<dbReference type="AlphaFoldDB" id="A0A9X3TXG0"/>
<keyword evidence="3" id="KW-1185">Reference proteome</keyword>
<evidence type="ECO:0008006" key="4">
    <source>
        <dbReference type="Google" id="ProtNLM"/>
    </source>
</evidence>
<sequence length="239" mass="26379">MMRFLLSPKGRRIHRLLGLVFGLYLLAAALSGLSHNLMSAFFMPPPPARSSAAFDLASITLSPRDSVARLQGVDPASVEGVNLRIIDSKPWYQLFIRGQATPSYVRATDGLTDPHADAHHAAEIARTIFPGQTARLTARLDAYDDEYITIYRLLPVYRFDVADGKGSRVYISTVTGSAAFATTDGRQAISNFFSTVHKFNFIANKTLKLSLLTFFAGGAILTVLWGLLMWLAQRRRRGT</sequence>
<dbReference type="Proteomes" id="UP001141619">
    <property type="component" value="Unassembled WGS sequence"/>
</dbReference>
<evidence type="ECO:0000256" key="1">
    <source>
        <dbReference type="SAM" id="Phobius"/>
    </source>
</evidence>
<proteinExistence type="predicted"/>
<reference evidence="2" key="2">
    <citation type="journal article" date="2023" name="Syst. Appl. Microbiol.">
        <title>Govania unica gen. nov., sp. nov., a rare biosphere bacterium that represents a novel family in the class Alphaproteobacteria.</title>
        <authorList>
            <person name="Vandamme P."/>
            <person name="Peeters C."/>
            <person name="Hettiarachchi A."/>
            <person name="Cnockaert M."/>
            <person name="Carlier A."/>
        </authorList>
    </citation>
    <scope>NUCLEOTIDE SEQUENCE</scope>
    <source>
        <strain evidence="2">LMG 31809</strain>
    </source>
</reference>
<reference evidence="2" key="1">
    <citation type="submission" date="2022-08" db="EMBL/GenBank/DDBJ databases">
        <authorList>
            <person name="Vandamme P."/>
            <person name="Hettiarachchi A."/>
            <person name="Peeters C."/>
            <person name="Cnockaert M."/>
            <person name="Carlier A."/>
        </authorList>
    </citation>
    <scope>NUCLEOTIDE SEQUENCE</scope>
    <source>
        <strain evidence="2">LMG 31809</strain>
    </source>
</reference>
<protein>
    <recommendedName>
        <fullName evidence="4">PepSY domain-containing protein</fullName>
    </recommendedName>
</protein>
<name>A0A9X3TXG0_9PROT</name>
<dbReference type="EMBL" id="JANWOI010000002">
    <property type="protein sequence ID" value="MDA5193448.1"/>
    <property type="molecule type" value="Genomic_DNA"/>
</dbReference>
<comment type="caution">
    <text evidence="2">The sequence shown here is derived from an EMBL/GenBank/DDBJ whole genome shotgun (WGS) entry which is preliminary data.</text>
</comment>
<evidence type="ECO:0000313" key="2">
    <source>
        <dbReference type="EMBL" id="MDA5193448.1"/>
    </source>
</evidence>
<keyword evidence="1" id="KW-0472">Membrane</keyword>
<organism evidence="2 3">
    <name type="scientific">Govanella unica</name>
    <dbReference type="NCBI Taxonomy" id="2975056"/>
    <lineage>
        <taxon>Bacteria</taxon>
        <taxon>Pseudomonadati</taxon>
        <taxon>Pseudomonadota</taxon>
        <taxon>Alphaproteobacteria</taxon>
        <taxon>Emcibacterales</taxon>
        <taxon>Govanellaceae</taxon>
        <taxon>Govanella</taxon>
    </lineage>
</organism>
<evidence type="ECO:0000313" key="3">
    <source>
        <dbReference type="Proteomes" id="UP001141619"/>
    </source>
</evidence>
<gene>
    <name evidence="2" type="ORF">NYP16_05705</name>
</gene>
<dbReference type="RefSeq" id="WP_274943151.1">
    <property type="nucleotide sequence ID" value="NZ_JANWOI010000002.1"/>
</dbReference>
<accession>A0A9X3TXG0</accession>
<keyword evidence="1" id="KW-1133">Transmembrane helix</keyword>
<feature type="transmembrane region" description="Helical" evidence="1">
    <location>
        <begin position="209"/>
        <end position="232"/>
    </location>
</feature>